<accession>A0A6C0ALQ4</accession>
<proteinExistence type="predicted"/>
<protein>
    <submittedName>
        <fullName evidence="1">Uncharacterized protein</fullName>
    </submittedName>
</protein>
<dbReference type="InterPro" id="IPR036620">
    <property type="entry name" value="MC1_sf"/>
</dbReference>
<organism evidence="1">
    <name type="scientific">viral metagenome</name>
    <dbReference type="NCBI Taxonomy" id="1070528"/>
    <lineage>
        <taxon>unclassified sequences</taxon>
        <taxon>metagenomes</taxon>
        <taxon>organismal metagenomes</taxon>
    </lineage>
</organism>
<dbReference type="GO" id="GO:0042262">
    <property type="term" value="P:DNA protection"/>
    <property type="evidence" value="ECO:0007669"/>
    <property type="project" value="InterPro"/>
</dbReference>
<dbReference type="SUPFAM" id="SSF102875">
    <property type="entry name" value="Chromosomal protein MC1"/>
    <property type="match status" value="1"/>
</dbReference>
<name>A0A6C0ALQ4_9ZZZZ</name>
<dbReference type="EMBL" id="MN740714">
    <property type="protein sequence ID" value="QHS80556.1"/>
    <property type="molecule type" value="Genomic_DNA"/>
</dbReference>
<evidence type="ECO:0000313" key="1">
    <source>
        <dbReference type="EMBL" id="QHS80556.1"/>
    </source>
</evidence>
<sequence length="102" mass="11604">MESGDRSFTVTLIKKSGKKVKTSGGRYISKSPSSAARKAFSQYYRQHKTSGQLSLEIHIKETTQNSSDKVFKYKVSKVKDPRDISRGKQIIHYEYTTKVKAL</sequence>
<reference evidence="1" key="1">
    <citation type="journal article" date="2020" name="Nature">
        <title>Giant virus diversity and host interactions through global metagenomics.</title>
        <authorList>
            <person name="Schulz F."/>
            <person name="Roux S."/>
            <person name="Paez-Espino D."/>
            <person name="Jungbluth S."/>
            <person name="Walsh D.A."/>
            <person name="Denef V.J."/>
            <person name="McMahon K.D."/>
            <person name="Konstantinidis K.T."/>
            <person name="Eloe-Fadrosh E.A."/>
            <person name="Kyrpides N.C."/>
            <person name="Woyke T."/>
        </authorList>
    </citation>
    <scope>NUCLEOTIDE SEQUENCE</scope>
    <source>
        <strain evidence="1">GVMAG-S-1091796-13</strain>
    </source>
</reference>
<dbReference type="AlphaFoldDB" id="A0A6C0ALQ4"/>